<proteinExistence type="predicted"/>
<dbReference type="HOGENOM" id="CLU_1446181_0_0_14"/>
<dbReference type="AlphaFoldDB" id="F6FIE4"/>
<accession>F6FIE4</accession>
<dbReference type="BioCyc" id="MHAE859194:G1GR7-717-MONOMER"/>
<dbReference type="STRING" id="859194.MHF_0722"/>
<evidence type="ECO:0000256" key="2">
    <source>
        <dbReference type="SAM" id="SignalP"/>
    </source>
</evidence>
<feature type="chain" id="PRO_5003334121" evidence="2">
    <location>
        <begin position="18"/>
        <end position="171"/>
    </location>
</feature>
<protein>
    <submittedName>
        <fullName evidence="3">Uncharacterized protein</fullName>
    </submittedName>
</protein>
<dbReference type="EMBL" id="CP002808">
    <property type="protein sequence ID" value="AEG72992.1"/>
    <property type="molecule type" value="Genomic_DNA"/>
</dbReference>
<organism evidence="3 4">
    <name type="scientific">Mycoplasma haemofelis (strain Ohio2)</name>
    <dbReference type="NCBI Taxonomy" id="859194"/>
    <lineage>
        <taxon>Bacteria</taxon>
        <taxon>Bacillati</taxon>
        <taxon>Mycoplasmatota</taxon>
        <taxon>Mollicutes</taxon>
        <taxon>Mycoplasmataceae</taxon>
        <taxon>Mycoplasma</taxon>
    </lineage>
</organism>
<dbReference type="Proteomes" id="UP000007952">
    <property type="component" value="Chromosome"/>
</dbReference>
<evidence type="ECO:0000313" key="4">
    <source>
        <dbReference type="Proteomes" id="UP000007952"/>
    </source>
</evidence>
<reference key="2">
    <citation type="submission" date="2011-05" db="EMBL/GenBank/DDBJ databases">
        <title>The Genome of Mycoplasma haemofelis Strain Ohio2, a pathogenic hemoplasma of the cat.</title>
        <authorList>
            <person name="Santos A.P."/>
            <person name="Guimaraes A.M.S."/>
            <person name="SanMiguel P.J."/>
            <person name="Martin S.W."/>
            <person name="Messick J.B."/>
        </authorList>
    </citation>
    <scope>NUCLEOTIDE SEQUENCE</scope>
    <source>
        <strain>Ohio2</strain>
    </source>
</reference>
<feature type="signal peptide" evidence="2">
    <location>
        <begin position="1"/>
        <end position="17"/>
    </location>
</feature>
<evidence type="ECO:0000256" key="1">
    <source>
        <dbReference type="SAM" id="MobiDB-lite"/>
    </source>
</evidence>
<keyword evidence="2" id="KW-0732">Signal</keyword>
<dbReference type="KEGG" id="mhf:MHF_0722"/>
<gene>
    <name evidence="3" type="ordered locus">MHF_0722</name>
</gene>
<sequence>MVLSTLAKALLGGSLLAAETGLSVGKAIFFSEDSNSENFVATSSKSVVEDQLEEESEDTSSSGEPVKEQVVAESPVSEIKEVPPAPAKPEKKCTIYKILSSYSRTTSKAEEDFLEKEVKDQSQSYKDIQGVCDKANGKNIYLSRENVGSWWYPRYEWVYNKSKQNINWIVK</sequence>
<feature type="region of interest" description="Disordered" evidence="1">
    <location>
        <begin position="39"/>
        <end position="88"/>
    </location>
</feature>
<reference evidence="3 4" key="1">
    <citation type="journal article" date="2011" name="J. Bacteriol.">
        <title>Complete genome sequences of two hemotropic Mycoplasmas, Mycoplasma haemofelis strain Ohio2 and Mycoplasma suis strain Illinois.</title>
        <authorList>
            <person name="Messick J.B."/>
            <person name="Santos A.P."/>
            <person name="Guimaraes A.M."/>
        </authorList>
    </citation>
    <scope>NUCLEOTIDE SEQUENCE [LARGE SCALE GENOMIC DNA]</scope>
    <source>
        <strain evidence="3 4">Ohio2</strain>
    </source>
</reference>
<name>F6FIE4_MYCHI</name>
<evidence type="ECO:0000313" key="3">
    <source>
        <dbReference type="EMBL" id="AEG72992.1"/>
    </source>
</evidence>